<gene>
    <name evidence="2" type="ORF">ACJRO7_006461</name>
</gene>
<dbReference type="AlphaFoldDB" id="A0ABD3IL66"/>
<dbReference type="EMBL" id="JBJKBG010000011">
    <property type="protein sequence ID" value="KAL3714546.1"/>
    <property type="molecule type" value="Genomic_DNA"/>
</dbReference>
<sequence length="105" mass="12098">MAQPSTTSDEADMQMERGRSRRFSSSSLRHLPSSSFRSIARSEDQMLSAFSEEDCRREDDELELQWAAIERLPTYQRLRTAVFGREVACSNLPCLVKADNFDYII</sequence>
<dbReference type="Proteomes" id="UP001634007">
    <property type="component" value="Unassembled WGS sequence"/>
</dbReference>
<feature type="region of interest" description="Disordered" evidence="1">
    <location>
        <begin position="1"/>
        <end position="31"/>
    </location>
</feature>
<organism evidence="2 3">
    <name type="scientific">Eucalyptus globulus</name>
    <name type="common">Tasmanian blue gum</name>
    <dbReference type="NCBI Taxonomy" id="34317"/>
    <lineage>
        <taxon>Eukaryota</taxon>
        <taxon>Viridiplantae</taxon>
        <taxon>Streptophyta</taxon>
        <taxon>Embryophyta</taxon>
        <taxon>Tracheophyta</taxon>
        <taxon>Spermatophyta</taxon>
        <taxon>Magnoliopsida</taxon>
        <taxon>eudicotyledons</taxon>
        <taxon>Gunneridae</taxon>
        <taxon>Pentapetalae</taxon>
        <taxon>rosids</taxon>
        <taxon>malvids</taxon>
        <taxon>Myrtales</taxon>
        <taxon>Myrtaceae</taxon>
        <taxon>Myrtoideae</taxon>
        <taxon>Eucalypteae</taxon>
        <taxon>Eucalyptus</taxon>
    </lineage>
</organism>
<comment type="caution">
    <text evidence="2">The sequence shown here is derived from an EMBL/GenBank/DDBJ whole genome shotgun (WGS) entry which is preliminary data.</text>
</comment>
<evidence type="ECO:0000313" key="3">
    <source>
        <dbReference type="Proteomes" id="UP001634007"/>
    </source>
</evidence>
<evidence type="ECO:0000256" key="1">
    <source>
        <dbReference type="SAM" id="MobiDB-lite"/>
    </source>
</evidence>
<name>A0ABD3IL66_EUCGL</name>
<proteinExistence type="predicted"/>
<protein>
    <submittedName>
        <fullName evidence="2">Uncharacterized protein</fullName>
    </submittedName>
</protein>
<accession>A0ABD3IL66</accession>
<reference evidence="2 3" key="1">
    <citation type="submission" date="2024-11" db="EMBL/GenBank/DDBJ databases">
        <title>Chromosome-level genome assembly of Eucalyptus globulus Labill. provides insights into its genome evolution.</title>
        <authorList>
            <person name="Li X."/>
        </authorList>
    </citation>
    <scope>NUCLEOTIDE SEQUENCE [LARGE SCALE GENOMIC DNA]</scope>
    <source>
        <strain evidence="2">CL2024</strain>
        <tissue evidence="2">Fresh tender leaves</tissue>
    </source>
</reference>
<keyword evidence="3" id="KW-1185">Reference proteome</keyword>
<evidence type="ECO:0000313" key="2">
    <source>
        <dbReference type="EMBL" id="KAL3714546.1"/>
    </source>
</evidence>